<evidence type="ECO:0000256" key="4">
    <source>
        <dbReference type="ARBA" id="ARBA00022722"/>
    </source>
</evidence>
<gene>
    <name evidence="12" type="ORF">NAES01612_LOCUS11199</name>
</gene>
<feature type="domain" description="Endonuclease/exonuclease/phosphatase" evidence="11">
    <location>
        <begin position="11"/>
        <end position="258"/>
    </location>
</feature>
<evidence type="ECO:0000256" key="10">
    <source>
        <dbReference type="ARBA" id="ARBA00023242"/>
    </source>
</evidence>
<evidence type="ECO:0000256" key="6">
    <source>
        <dbReference type="ARBA" id="ARBA00022763"/>
    </source>
</evidence>
<dbReference type="GO" id="GO:0016787">
    <property type="term" value="F:hydrolase activity"/>
    <property type="evidence" value="ECO:0007669"/>
    <property type="project" value="UniProtKB-KW"/>
</dbReference>
<comment type="subcellular location">
    <subcellularLocation>
        <location evidence="3">Nucleus</location>
        <location evidence="3">PML body</location>
    </subcellularLocation>
</comment>
<dbReference type="Gene3D" id="3.60.10.10">
    <property type="entry name" value="Endonuclease/exonuclease/phosphatase"/>
    <property type="match status" value="1"/>
</dbReference>
<evidence type="ECO:0000256" key="7">
    <source>
        <dbReference type="ARBA" id="ARBA00022801"/>
    </source>
</evidence>
<dbReference type="PANTHER" id="PTHR15822">
    <property type="entry name" value="TRAF AND TNF RECEPTOR-ASSOCIATED PROTEIN"/>
    <property type="match status" value="1"/>
</dbReference>
<dbReference type="AlphaFoldDB" id="A0A7S4NRI8"/>
<keyword evidence="7" id="KW-0378">Hydrolase</keyword>
<proteinExistence type="predicted"/>
<keyword evidence="4" id="KW-0540">Nuclease</keyword>
<evidence type="ECO:0000256" key="9">
    <source>
        <dbReference type="ARBA" id="ARBA00023204"/>
    </source>
</evidence>
<evidence type="ECO:0000256" key="3">
    <source>
        <dbReference type="ARBA" id="ARBA00004322"/>
    </source>
</evidence>
<evidence type="ECO:0000256" key="5">
    <source>
        <dbReference type="ARBA" id="ARBA00022723"/>
    </source>
</evidence>
<keyword evidence="8" id="KW-0460">Magnesium</keyword>
<keyword evidence="5" id="KW-0479">Metal-binding</keyword>
<evidence type="ECO:0000313" key="12">
    <source>
        <dbReference type="EMBL" id="CAE2305145.1"/>
    </source>
</evidence>
<dbReference type="GO" id="GO:0004518">
    <property type="term" value="F:nuclease activity"/>
    <property type="evidence" value="ECO:0007669"/>
    <property type="project" value="UniProtKB-KW"/>
</dbReference>
<dbReference type="SUPFAM" id="SSF56219">
    <property type="entry name" value="DNase I-like"/>
    <property type="match status" value="1"/>
</dbReference>
<evidence type="ECO:0000256" key="2">
    <source>
        <dbReference type="ARBA" id="ARBA00001946"/>
    </source>
</evidence>
<keyword evidence="9" id="KW-0234">DNA repair</keyword>
<dbReference type="Pfam" id="PF03372">
    <property type="entry name" value="Exo_endo_phos"/>
    <property type="match status" value="1"/>
</dbReference>
<dbReference type="GO" id="GO:0046872">
    <property type="term" value="F:metal ion binding"/>
    <property type="evidence" value="ECO:0007669"/>
    <property type="project" value="UniProtKB-KW"/>
</dbReference>
<dbReference type="InterPro" id="IPR036691">
    <property type="entry name" value="Endo/exonu/phosph_ase_sf"/>
</dbReference>
<comment type="cofactor">
    <cofactor evidence="1">
        <name>Mn(2+)</name>
        <dbReference type="ChEBI" id="CHEBI:29035"/>
    </cofactor>
</comment>
<reference evidence="12" key="1">
    <citation type="submission" date="2021-01" db="EMBL/GenBank/DDBJ databases">
        <authorList>
            <person name="Corre E."/>
            <person name="Pelletier E."/>
            <person name="Niang G."/>
            <person name="Scheremetjew M."/>
            <person name="Finn R."/>
            <person name="Kale V."/>
            <person name="Holt S."/>
            <person name="Cochrane G."/>
            <person name="Meng A."/>
            <person name="Brown T."/>
            <person name="Cohen L."/>
        </authorList>
    </citation>
    <scope>NUCLEOTIDE SEQUENCE</scope>
    <source>
        <strain evidence="12">SoJaBio B1-5/56/2</strain>
    </source>
</reference>
<dbReference type="EMBL" id="HBKR01016903">
    <property type="protein sequence ID" value="CAE2305145.1"/>
    <property type="molecule type" value="Transcribed_RNA"/>
</dbReference>
<evidence type="ECO:0000256" key="1">
    <source>
        <dbReference type="ARBA" id="ARBA00001936"/>
    </source>
</evidence>
<evidence type="ECO:0000256" key="8">
    <source>
        <dbReference type="ARBA" id="ARBA00022842"/>
    </source>
</evidence>
<sequence length="268" mass="30385">MADDDPVVRILTYNVNFGLARVRRDGTFRISSQAENIIRAVVESEADVVALQETNEAWQKAFDDSKAIKDRYPNQQWFHAGAAGGSAIISKQKFPILHSESLAVRGQVEGAWFNPLLATLSIHEKEVQIINVHLRPPKGMMFWTSSIRRAELAFIMDYLKKKKESILEGPMVVLGDFNEEDGYSAMEYLGKDFNMGDALVMHVPKSQETIEVDVPVIWGFTWNRKFRIDHICFTKKHFECLDGKILQGYTGKEGGSDHLPLVSNLRLK</sequence>
<comment type="cofactor">
    <cofactor evidence="2">
        <name>Mg(2+)</name>
        <dbReference type="ChEBI" id="CHEBI:18420"/>
    </cofactor>
</comment>
<keyword evidence="10" id="KW-0539">Nucleus</keyword>
<organism evidence="12">
    <name type="scientific">Paramoeba aestuarina</name>
    <dbReference type="NCBI Taxonomy" id="180227"/>
    <lineage>
        <taxon>Eukaryota</taxon>
        <taxon>Amoebozoa</taxon>
        <taxon>Discosea</taxon>
        <taxon>Flabellinia</taxon>
        <taxon>Dactylopodida</taxon>
        <taxon>Paramoebidae</taxon>
        <taxon>Paramoeba</taxon>
    </lineage>
</organism>
<dbReference type="GO" id="GO:0006281">
    <property type="term" value="P:DNA repair"/>
    <property type="evidence" value="ECO:0007669"/>
    <property type="project" value="UniProtKB-KW"/>
</dbReference>
<dbReference type="PANTHER" id="PTHR15822:SF4">
    <property type="entry name" value="TYROSYL-DNA PHOSPHODIESTERASE 2"/>
    <property type="match status" value="1"/>
</dbReference>
<accession>A0A7S4NRI8</accession>
<evidence type="ECO:0000259" key="11">
    <source>
        <dbReference type="Pfam" id="PF03372"/>
    </source>
</evidence>
<dbReference type="InterPro" id="IPR005135">
    <property type="entry name" value="Endo/exonuclease/phosphatase"/>
</dbReference>
<dbReference type="InterPro" id="IPR051547">
    <property type="entry name" value="TDP2-like"/>
</dbReference>
<name>A0A7S4NRI8_9EUKA</name>
<protein>
    <recommendedName>
        <fullName evidence="11">Endonuclease/exonuclease/phosphatase domain-containing protein</fullName>
    </recommendedName>
</protein>
<keyword evidence="6" id="KW-0227">DNA damage</keyword>